<evidence type="ECO:0000313" key="4">
    <source>
        <dbReference type="Proteomes" id="UP000758168"/>
    </source>
</evidence>
<dbReference type="Proteomes" id="UP000758168">
    <property type="component" value="Unassembled WGS sequence"/>
</dbReference>
<dbReference type="InterPro" id="IPR011042">
    <property type="entry name" value="6-blade_b-propeller_TolB-like"/>
</dbReference>
<dbReference type="PANTHER" id="PTHR42776">
    <property type="entry name" value="SERINE PEPTIDASE S9 FAMILY MEMBER"/>
    <property type="match status" value="1"/>
</dbReference>
<comment type="caution">
    <text evidence="3">The sequence shown here is derived from an EMBL/GenBank/DDBJ whole genome shotgun (WGS) entry which is preliminary data.</text>
</comment>
<organism evidence="3 4">
    <name type="scientific">Microlunatus capsulatus</name>
    <dbReference type="NCBI Taxonomy" id="99117"/>
    <lineage>
        <taxon>Bacteria</taxon>
        <taxon>Bacillati</taxon>
        <taxon>Actinomycetota</taxon>
        <taxon>Actinomycetes</taxon>
        <taxon>Propionibacteriales</taxon>
        <taxon>Propionibacteriaceae</taxon>
        <taxon>Microlunatus</taxon>
    </lineage>
</organism>
<dbReference type="EMBL" id="JAGIOB010000001">
    <property type="protein sequence ID" value="MBP2419078.1"/>
    <property type="molecule type" value="Genomic_DNA"/>
</dbReference>
<dbReference type="PRINTS" id="PR00862">
    <property type="entry name" value="PROLIGOPTASE"/>
</dbReference>
<protein>
    <submittedName>
        <fullName evidence="3">Acetyl esterase/lipase</fullName>
    </submittedName>
</protein>
<reference evidence="3 4" key="1">
    <citation type="submission" date="2021-03" db="EMBL/GenBank/DDBJ databases">
        <title>Sequencing the genomes of 1000 actinobacteria strains.</title>
        <authorList>
            <person name="Klenk H.-P."/>
        </authorList>
    </citation>
    <scope>NUCLEOTIDE SEQUENCE [LARGE SCALE GENOMIC DNA]</scope>
    <source>
        <strain evidence="3 4">DSM 12936</strain>
    </source>
</reference>
<dbReference type="InterPro" id="IPR002470">
    <property type="entry name" value="Peptidase_S9A"/>
</dbReference>
<dbReference type="Gene3D" id="3.40.50.1820">
    <property type="entry name" value="alpha/beta hydrolase"/>
    <property type="match status" value="1"/>
</dbReference>
<keyword evidence="1" id="KW-0378">Hydrolase</keyword>
<proteinExistence type="predicted"/>
<evidence type="ECO:0000256" key="1">
    <source>
        <dbReference type="ARBA" id="ARBA00022801"/>
    </source>
</evidence>
<dbReference type="Gene3D" id="2.120.10.30">
    <property type="entry name" value="TolB, C-terminal domain"/>
    <property type="match status" value="1"/>
</dbReference>
<sequence>MATTPTPDAAALVGALLDLRTWQAFDIDADGRVLAGHDDLGSVQLVEIDPDGTRTPLTDLPSRCTGRYVPGRRQVVVQHDQGGDENMQLSLLDLTTPPERPRTLEELTPLLRDPAHMHVLRDVTPKHLVYSTNRRNAVDMDVVVRRWDTGGEETVWDGGGYVADTVVSHDGGSVAVTALSLRPASTLVFVAGPRAAGDGRVTDPDEHASHHCGGWAPGDDALVLSSNSGREFTAVVRAPLDGSPWTTLVEDDEHDLEVRPSPDGSALVVGRLVDGAVELAVHEADGRLRCPVVLDRRGVAEVVWAADSSRFVLTVSSPTAPGSLLAVDAATGAVSTVVDARDGVPEELAAVLVEPTSHRVPTPDGEQVPCFVYRPARPVPGLTGASVLHVHGGPEGAATRMFNPVVQALTGCGFTVLVPNVRGSVGYGKRWYSLDDVDLRLDSVADLAALHAWLPELGLDPARSALWGGSYGGYMVLAGTTMQPDLWAAGVDIVGISSLVTFLENTSGYRRAYREREYGSLEHDRELLVRASPVTHLDQLRAPLFVIHGANDPRVPLSEAEQIVAALAARGIPHELKVYADEGHGLAKRANRQDAYPAAIGFLTALLGR</sequence>
<evidence type="ECO:0000259" key="2">
    <source>
        <dbReference type="Pfam" id="PF00326"/>
    </source>
</evidence>
<keyword evidence="4" id="KW-1185">Reference proteome</keyword>
<gene>
    <name evidence="3" type="ORF">JOF54_004000</name>
</gene>
<dbReference type="RefSeq" id="WP_210059171.1">
    <property type="nucleotide sequence ID" value="NZ_BAAAMH010000011.1"/>
</dbReference>
<dbReference type="Pfam" id="PF00326">
    <property type="entry name" value="Peptidase_S9"/>
    <property type="match status" value="1"/>
</dbReference>
<name>A0ABS4ZDE9_9ACTN</name>
<dbReference type="InterPro" id="IPR029058">
    <property type="entry name" value="AB_hydrolase_fold"/>
</dbReference>
<evidence type="ECO:0000313" key="3">
    <source>
        <dbReference type="EMBL" id="MBP2419078.1"/>
    </source>
</evidence>
<dbReference type="SUPFAM" id="SSF82171">
    <property type="entry name" value="DPP6 N-terminal domain-like"/>
    <property type="match status" value="1"/>
</dbReference>
<feature type="domain" description="Peptidase S9 prolyl oligopeptidase catalytic" evidence="2">
    <location>
        <begin position="402"/>
        <end position="608"/>
    </location>
</feature>
<accession>A0ABS4ZDE9</accession>
<dbReference type="PANTHER" id="PTHR42776:SF27">
    <property type="entry name" value="DIPEPTIDYL PEPTIDASE FAMILY MEMBER 6"/>
    <property type="match status" value="1"/>
</dbReference>
<dbReference type="InterPro" id="IPR001375">
    <property type="entry name" value="Peptidase_S9_cat"/>
</dbReference>
<dbReference type="SUPFAM" id="SSF53474">
    <property type="entry name" value="alpha/beta-Hydrolases"/>
    <property type="match status" value="1"/>
</dbReference>